<dbReference type="SMART" id="SM00966">
    <property type="entry name" value="SpoVT_AbrB"/>
    <property type="match status" value="1"/>
</dbReference>
<evidence type="ECO:0000313" key="4">
    <source>
        <dbReference type="Proteomes" id="UP000593601"/>
    </source>
</evidence>
<evidence type="ECO:0000313" key="3">
    <source>
        <dbReference type="EMBL" id="QOV19306.1"/>
    </source>
</evidence>
<dbReference type="InterPro" id="IPR052731">
    <property type="entry name" value="B_subtilis_Trans_State_Reg"/>
</dbReference>
<dbReference type="InterPro" id="IPR029016">
    <property type="entry name" value="GAF-like_dom_sf"/>
</dbReference>
<evidence type="ECO:0000256" key="1">
    <source>
        <dbReference type="PROSITE-ProRule" id="PRU01076"/>
    </source>
</evidence>
<proteinExistence type="predicted"/>
<dbReference type="SUPFAM" id="SSF89447">
    <property type="entry name" value="AbrB/MazE/MraZ-like"/>
    <property type="match status" value="1"/>
</dbReference>
<dbReference type="Pfam" id="PF04014">
    <property type="entry name" value="MazE_antitoxin"/>
    <property type="match status" value="1"/>
</dbReference>
<keyword evidence="4" id="KW-1185">Reference proteome</keyword>
<dbReference type="PANTHER" id="PTHR36432">
    <property type="match status" value="1"/>
</dbReference>
<keyword evidence="1 3" id="KW-0238">DNA-binding</keyword>
<protein>
    <submittedName>
        <fullName evidence="3">AbrB/MazE/SpoVT family DNA-binding domain-containing protein</fullName>
    </submittedName>
</protein>
<dbReference type="InterPro" id="IPR037914">
    <property type="entry name" value="SpoVT-AbrB_sf"/>
</dbReference>
<gene>
    <name evidence="3" type="ORF">INP51_15415</name>
</gene>
<dbReference type="GO" id="GO:0003677">
    <property type="term" value="F:DNA binding"/>
    <property type="evidence" value="ECO:0007669"/>
    <property type="project" value="UniProtKB-UniRule"/>
</dbReference>
<sequence>MKATGVVRRIDDLGRIVVPKEIRRTMRIREGEPMEIFTGREGEIVLKKYSPMGEMSRFAKEYAQVLSQTTGYLVCVTDHDQIITASGSGQKGFEGKNISSDLETAIAERTTIFAGRKENSFIKITEDDDKDSTWQIVVPIISSGDAIGAVVMLDRGKSSKSKMDENDKTLVQVAAGFLGRQIEQ</sequence>
<reference evidence="3 4" key="1">
    <citation type="submission" date="2020-10" db="EMBL/GenBank/DDBJ databases">
        <title>Blautia liquoris sp.nov., isolated from the mud in a fermentation cellar used for the production of Chinese strong-flavoured liquor.</title>
        <authorList>
            <person name="Lu L."/>
        </authorList>
    </citation>
    <scope>NUCLEOTIDE SEQUENCE [LARGE SCALE GENOMIC DNA]</scope>
    <source>
        <strain evidence="3 4">LZLJ-3</strain>
    </source>
</reference>
<dbReference type="Gene3D" id="3.30.450.40">
    <property type="match status" value="1"/>
</dbReference>
<dbReference type="KEGG" id="bliq:INP51_15415"/>
<feature type="domain" description="SpoVT-AbrB" evidence="2">
    <location>
        <begin position="5"/>
        <end position="51"/>
    </location>
</feature>
<evidence type="ECO:0000259" key="2">
    <source>
        <dbReference type="PROSITE" id="PS51740"/>
    </source>
</evidence>
<dbReference type="Gene3D" id="2.10.260.10">
    <property type="match status" value="1"/>
</dbReference>
<dbReference type="AlphaFoldDB" id="A0A7M2RG40"/>
<dbReference type="PANTHER" id="PTHR36432:SF1">
    <property type="entry name" value="STAGE V SPORULATION PROTEIN T"/>
    <property type="match status" value="1"/>
</dbReference>
<dbReference type="Proteomes" id="UP000593601">
    <property type="component" value="Chromosome"/>
</dbReference>
<dbReference type="Pfam" id="PF15714">
    <property type="entry name" value="SpoVT_C"/>
    <property type="match status" value="1"/>
</dbReference>
<dbReference type="PROSITE" id="PS51740">
    <property type="entry name" value="SPOVT_ABRB"/>
    <property type="match status" value="1"/>
</dbReference>
<dbReference type="EMBL" id="CP063304">
    <property type="protein sequence ID" value="QOV19306.1"/>
    <property type="molecule type" value="Genomic_DNA"/>
</dbReference>
<dbReference type="NCBIfam" id="TIGR01439">
    <property type="entry name" value="lp_hng_hel_AbrB"/>
    <property type="match status" value="1"/>
</dbReference>
<organism evidence="3 4">
    <name type="scientific">Blautia liquoris</name>
    <dbReference type="NCBI Taxonomy" id="2779518"/>
    <lineage>
        <taxon>Bacteria</taxon>
        <taxon>Bacillati</taxon>
        <taxon>Bacillota</taxon>
        <taxon>Clostridia</taxon>
        <taxon>Lachnospirales</taxon>
        <taxon>Lachnospiraceae</taxon>
        <taxon>Blautia</taxon>
    </lineage>
</organism>
<accession>A0A7M2RG40</accession>
<name>A0A7M2RG40_9FIRM</name>
<dbReference type="InterPro" id="IPR007159">
    <property type="entry name" value="SpoVT-AbrB_dom"/>
</dbReference>
<dbReference type="RefSeq" id="WP_193735626.1">
    <property type="nucleotide sequence ID" value="NZ_CP063304.1"/>
</dbReference>